<keyword evidence="2" id="KW-1185">Reference proteome</keyword>
<comment type="caution">
    <text evidence="1">The sequence shown here is derived from an EMBL/GenBank/DDBJ whole genome shotgun (WGS) entry which is preliminary data.</text>
</comment>
<dbReference type="CDD" id="cd10548">
    <property type="entry name" value="cupin_CDO"/>
    <property type="match status" value="1"/>
</dbReference>
<dbReference type="AlphaFoldDB" id="A0A401IFH0"/>
<evidence type="ECO:0000313" key="1">
    <source>
        <dbReference type="EMBL" id="GBF79971.1"/>
    </source>
</evidence>
<dbReference type="OrthoDB" id="7059163at2"/>
<name>A0A401IFH0_APHSA</name>
<dbReference type="Gene3D" id="2.60.120.10">
    <property type="entry name" value="Jelly Rolls"/>
    <property type="match status" value="1"/>
</dbReference>
<evidence type="ECO:0000313" key="2">
    <source>
        <dbReference type="Proteomes" id="UP000287247"/>
    </source>
</evidence>
<accession>A0A401IFH0</accession>
<organism evidence="1 2">
    <name type="scientific">Aphanothece sacrum FPU1</name>
    <dbReference type="NCBI Taxonomy" id="1920663"/>
    <lineage>
        <taxon>Bacteria</taxon>
        <taxon>Bacillati</taxon>
        <taxon>Cyanobacteriota</taxon>
        <taxon>Cyanophyceae</taxon>
        <taxon>Oscillatoriophycideae</taxon>
        <taxon>Chroococcales</taxon>
        <taxon>Aphanothecaceae</taxon>
        <taxon>Aphanothece</taxon>
    </lineage>
</organism>
<proteinExistence type="predicted"/>
<dbReference type="Proteomes" id="UP000287247">
    <property type="component" value="Unassembled WGS sequence"/>
</dbReference>
<protein>
    <submittedName>
        <fullName evidence="1">Cupin</fullName>
    </submittedName>
</protein>
<gene>
    <name evidence="1" type="ORF">AsFPU1_1371</name>
</gene>
<sequence>MPKQDWLVTEAGNCIACESPRQWDLLIPTTQYRFYRFLCELEDILEQAEITGETEAEFLPNLRRLVRKLILNVYWVNTRIPEPSPKTETGVLLLYDELGYPITIQTEIMLPGTSTTIHNHGTWGVVATLKGQQKNTFWQRIPTSEFPHKIDKVEEKVLESGDIIALTTEAIHCVEAVGDEPSITLNIYGDTYPAKRFQFDALTNKARNF</sequence>
<dbReference type="SUPFAM" id="SSF51182">
    <property type="entry name" value="RmlC-like cupins"/>
    <property type="match status" value="1"/>
</dbReference>
<dbReference type="EMBL" id="BDQK01000005">
    <property type="protein sequence ID" value="GBF79971.1"/>
    <property type="molecule type" value="Genomic_DNA"/>
</dbReference>
<dbReference type="InterPro" id="IPR011051">
    <property type="entry name" value="RmlC_Cupin_sf"/>
</dbReference>
<dbReference type="RefSeq" id="WP_124971969.1">
    <property type="nucleotide sequence ID" value="NZ_BDQK01000005.1"/>
</dbReference>
<reference evidence="2" key="1">
    <citation type="submission" date="2017-05" db="EMBL/GenBank/DDBJ databases">
        <title>Physiological properties and genetic analysis related to exopolysaccharide production of fresh-water unicellular cyanobacterium Aphanothece sacrum, Suizenji Nori, that has been cultured as a food source in Japan.</title>
        <authorList>
            <person name="Kanesaki Y."/>
            <person name="Yoshikawa S."/>
            <person name="Ohki K."/>
        </authorList>
    </citation>
    <scope>NUCLEOTIDE SEQUENCE [LARGE SCALE GENOMIC DNA]</scope>
    <source>
        <strain evidence="2">FPU1</strain>
    </source>
</reference>
<dbReference type="InterPro" id="IPR014710">
    <property type="entry name" value="RmlC-like_jellyroll"/>
</dbReference>